<organism evidence="2">
    <name type="scientific">Rhizophora mucronata</name>
    <name type="common">Asiatic mangrove</name>
    <dbReference type="NCBI Taxonomy" id="61149"/>
    <lineage>
        <taxon>Eukaryota</taxon>
        <taxon>Viridiplantae</taxon>
        <taxon>Streptophyta</taxon>
        <taxon>Embryophyta</taxon>
        <taxon>Tracheophyta</taxon>
        <taxon>Spermatophyta</taxon>
        <taxon>Magnoliopsida</taxon>
        <taxon>eudicotyledons</taxon>
        <taxon>Gunneridae</taxon>
        <taxon>Pentapetalae</taxon>
        <taxon>rosids</taxon>
        <taxon>fabids</taxon>
        <taxon>Malpighiales</taxon>
        <taxon>Rhizophoraceae</taxon>
        <taxon>Rhizophora</taxon>
    </lineage>
</organism>
<sequence>MAVNKLCYQLLNAPVNFTVVLVAVLFMSLWLSRSLEN</sequence>
<reference evidence="2" key="1">
    <citation type="submission" date="2018-02" db="EMBL/GenBank/DDBJ databases">
        <title>Rhizophora mucronata_Transcriptome.</title>
        <authorList>
            <person name="Meera S.P."/>
            <person name="Sreeshan A."/>
            <person name="Augustine A."/>
        </authorList>
    </citation>
    <scope>NUCLEOTIDE SEQUENCE</scope>
    <source>
        <tissue evidence="2">Leaf</tissue>
    </source>
</reference>
<evidence type="ECO:0000256" key="1">
    <source>
        <dbReference type="SAM" id="Phobius"/>
    </source>
</evidence>
<protein>
    <submittedName>
        <fullName evidence="2">Uncharacterized protein</fullName>
    </submittedName>
</protein>
<keyword evidence="1" id="KW-1133">Transmembrane helix</keyword>
<name>A0A2P2N025_RHIMU</name>
<keyword evidence="1" id="KW-0812">Transmembrane</keyword>
<dbReference type="EMBL" id="GGEC01055343">
    <property type="protein sequence ID" value="MBX35827.1"/>
    <property type="molecule type" value="Transcribed_RNA"/>
</dbReference>
<dbReference type="AlphaFoldDB" id="A0A2P2N025"/>
<evidence type="ECO:0000313" key="2">
    <source>
        <dbReference type="EMBL" id="MBX35827.1"/>
    </source>
</evidence>
<keyword evidence="1" id="KW-0472">Membrane</keyword>
<proteinExistence type="predicted"/>
<feature type="transmembrane region" description="Helical" evidence="1">
    <location>
        <begin position="13"/>
        <end position="31"/>
    </location>
</feature>
<accession>A0A2P2N025</accession>